<comment type="caution">
    <text evidence="3">The sequence shown here is derived from an EMBL/GenBank/DDBJ whole genome shotgun (WGS) entry which is preliminary data.</text>
</comment>
<dbReference type="RefSeq" id="WP_115852181.1">
    <property type="nucleotide sequence ID" value="NZ_QTUC01000001.1"/>
</dbReference>
<dbReference type="InterPro" id="IPR052019">
    <property type="entry name" value="F420H2_bilvrd_red/Heme_oxyg"/>
</dbReference>
<dbReference type="GO" id="GO:0070967">
    <property type="term" value="F:coenzyme F420 binding"/>
    <property type="evidence" value="ECO:0007669"/>
    <property type="project" value="TreeGrafter"/>
</dbReference>
<evidence type="ECO:0000259" key="2">
    <source>
        <dbReference type="Pfam" id="PF01243"/>
    </source>
</evidence>
<dbReference type="GO" id="GO:0005829">
    <property type="term" value="C:cytosol"/>
    <property type="evidence" value="ECO:0007669"/>
    <property type="project" value="TreeGrafter"/>
</dbReference>
<evidence type="ECO:0000313" key="3">
    <source>
        <dbReference type="EMBL" id="REF37941.1"/>
    </source>
</evidence>
<feature type="domain" description="Pyridoxamine 5'-phosphate oxidase N-terminal" evidence="2">
    <location>
        <begin position="7"/>
        <end position="134"/>
    </location>
</feature>
<reference evidence="3 4" key="1">
    <citation type="submission" date="2018-08" db="EMBL/GenBank/DDBJ databases">
        <title>Sequencing the genomes of 1000 actinobacteria strains.</title>
        <authorList>
            <person name="Klenk H.-P."/>
        </authorList>
    </citation>
    <scope>NUCLEOTIDE SEQUENCE [LARGE SCALE GENOMIC DNA]</scope>
    <source>
        <strain evidence="3 4">DSM 22891</strain>
    </source>
</reference>
<dbReference type="Pfam" id="PF01243">
    <property type="entry name" value="PNPOx_N"/>
    <property type="match status" value="1"/>
</dbReference>
<dbReference type="SUPFAM" id="SSF50475">
    <property type="entry name" value="FMN-binding split barrel"/>
    <property type="match status" value="1"/>
</dbReference>
<organism evidence="3 4">
    <name type="scientific">Thermasporomyces composti</name>
    <dbReference type="NCBI Taxonomy" id="696763"/>
    <lineage>
        <taxon>Bacteria</taxon>
        <taxon>Bacillati</taxon>
        <taxon>Actinomycetota</taxon>
        <taxon>Actinomycetes</taxon>
        <taxon>Propionibacteriales</taxon>
        <taxon>Nocardioidaceae</taxon>
        <taxon>Thermasporomyces</taxon>
    </lineage>
</organism>
<dbReference type="PANTHER" id="PTHR35176">
    <property type="entry name" value="HEME OXYGENASE HI_0854-RELATED"/>
    <property type="match status" value="1"/>
</dbReference>
<dbReference type="AlphaFoldDB" id="A0A3D9VKP3"/>
<name>A0A3D9VKP3_THECX</name>
<dbReference type="Gene3D" id="2.30.110.10">
    <property type="entry name" value="Electron Transport, Fmn-binding Protein, Chain A"/>
    <property type="match status" value="1"/>
</dbReference>
<dbReference type="InterPro" id="IPR011576">
    <property type="entry name" value="Pyridox_Oxase_N"/>
</dbReference>
<dbReference type="PANTHER" id="PTHR35176:SF6">
    <property type="entry name" value="HEME OXYGENASE HI_0854-RELATED"/>
    <property type="match status" value="1"/>
</dbReference>
<dbReference type="Proteomes" id="UP000256485">
    <property type="component" value="Unassembled WGS sequence"/>
</dbReference>
<accession>A0A3D9VKP3</accession>
<dbReference type="EMBL" id="QTUC01000001">
    <property type="protein sequence ID" value="REF37941.1"/>
    <property type="molecule type" value="Genomic_DNA"/>
</dbReference>
<dbReference type="InterPro" id="IPR012349">
    <property type="entry name" value="Split_barrel_FMN-bd"/>
</dbReference>
<dbReference type="OrthoDB" id="5242787at2"/>
<dbReference type="GO" id="GO:0016627">
    <property type="term" value="F:oxidoreductase activity, acting on the CH-CH group of donors"/>
    <property type="evidence" value="ECO:0007669"/>
    <property type="project" value="TreeGrafter"/>
</dbReference>
<keyword evidence="4" id="KW-1185">Reference proteome</keyword>
<protein>
    <submittedName>
        <fullName evidence="3">Pyridoxamine 5'-phosphate oxidase</fullName>
    </submittedName>
</protein>
<keyword evidence="1" id="KW-0560">Oxidoreductase</keyword>
<evidence type="ECO:0000313" key="4">
    <source>
        <dbReference type="Proteomes" id="UP000256485"/>
    </source>
</evidence>
<evidence type="ECO:0000256" key="1">
    <source>
        <dbReference type="ARBA" id="ARBA00023002"/>
    </source>
</evidence>
<gene>
    <name evidence="3" type="ORF">DFJ64_3402</name>
</gene>
<sequence>MPLSVAEREQFLAEPHVGSLAVARGPNNPPLVVPTWYHYTPGGELWVMTGADSVKARLIRAAGQFSLLVERVEPTIRYVSVEGRLARVEPVTRAHLEALHRRYLPEEQASRYVRNAENDGRERIVLAMRPERWFSSDLGTL</sequence>
<proteinExistence type="predicted"/>